<evidence type="ECO:0000313" key="2">
    <source>
        <dbReference type="Proteomes" id="UP000321328"/>
    </source>
</evidence>
<dbReference type="Proteomes" id="UP000321328">
    <property type="component" value="Unassembled WGS sequence"/>
</dbReference>
<keyword evidence="2" id="KW-1185">Reference proteome</keyword>
<organism evidence="1 2">
    <name type="scientific">Pseudonocardia asaccharolytica DSM 44247 = NBRC 16224</name>
    <dbReference type="NCBI Taxonomy" id="1123024"/>
    <lineage>
        <taxon>Bacteria</taxon>
        <taxon>Bacillati</taxon>
        <taxon>Actinomycetota</taxon>
        <taxon>Actinomycetes</taxon>
        <taxon>Pseudonocardiales</taxon>
        <taxon>Pseudonocardiaceae</taxon>
        <taxon>Pseudonocardia</taxon>
    </lineage>
</organism>
<sequence length="90" mass="9750">MNVHDLHTGDGQYVDHDDVWAPDGLTPAAVDLIEAEVFAAATRERQTEPTSWLAMTEDERATVRPRCALHAVPARTATRSALLVRGGEAA</sequence>
<protein>
    <submittedName>
        <fullName evidence="1">Uncharacterized protein</fullName>
    </submittedName>
</protein>
<evidence type="ECO:0000313" key="1">
    <source>
        <dbReference type="EMBL" id="GEL20745.1"/>
    </source>
</evidence>
<accession>A0A511D7G0</accession>
<dbReference type="EMBL" id="BJVI01000088">
    <property type="protein sequence ID" value="GEL20745.1"/>
    <property type="molecule type" value="Genomic_DNA"/>
</dbReference>
<reference evidence="1 2" key="1">
    <citation type="submission" date="2019-07" db="EMBL/GenBank/DDBJ databases">
        <title>Whole genome shotgun sequence of Pseudonocardia asaccharolytica NBRC 16224.</title>
        <authorList>
            <person name="Hosoyama A."/>
            <person name="Uohara A."/>
            <person name="Ohji S."/>
            <person name="Ichikawa N."/>
        </authorList>
    </citation>
    <scope>NUCLEOTIDE SEQUENCE [LARGE SCALE GENOMIC DNA]</scope>
    <source>
        <strain evidence="1 2">NBRC 16224</strain>
    </source>
</reference>
<name>A0A511D7G0_9PSEU</name>
<dbReference type="STRING" id="1123024.GCA_000423625_03504"/>
<proteinExistence type="predicted"/>
<dbReference type="AlphaFoldDB" id="A0A511D7G0"/>
<gene>
    <name evidence="1" type="ORF">PA7_45820</name>
</gene>
<comment type="caution">
    <text evidence="1">The sequence shown here is derived from an EMBL/GenBank/DDBJ whole genome shotgun (WGS) entry which is preliminary data.</text>
</comment>
<dbReference type="RefSeq" id="WP_028930971.1">
    <property type="nucleotide sequence ID" value="NZ_AUII01000018.1"/>
</dbReference>